<dbReference type="AlphaFoldDB" id="A0A7W6BR04"/>
<gene>
    <name evidence="1" type="ORF">GGR05_001445</name>
</gene>
<keyword evidence="2" id="KW-1185">Reference proteome</keyword>
<accession>A0A7W6BR04</accession>
<organism evidence="1 2">
    <name type="scientific">Aureimonas phyllosphaerae</name>
    <dbReference type="NCBI Taxonomy" id="1166078"/>
    <lineage>
        <taxon>Bacteria</taxon>
        <taxon>Pseudomonadati</taxon>
        <taxon>Pseudomonadota</taxon>
        <taxon>Alphaproteobacteria</taxon>
        <taxon>Hyphomicrobiales</taxon>
        <taxon>Aurantimonadaceae</taxon>
        <taxon>Aureimonas</taxon>
    </lineage>
</organism>
<evidence type="ECO:0000313" key="2">
    <source>
        <dbReference type="Proteomes" id="UP000531216"/>
    </source>
</evidence>
<evidence type="ECO:0000313" key="1">
    <source>
        <dbReference type="EMBL" id="MBB3935317.1"/>
    </source>
</evidence>
<protein>
    <submittedName>
        <fullName evidence="1">Membrane protein YqaA with SNARE-associated domain</fullName>
    </submittedName>
</protein>
<proteinExistence type="predicted"/>
<sequence length="43" mass="4987">MLRILYDSTLRLSAKPRATYALSLVSFAESSFFPVPRMRSYFP</sequence>
<dbReference type="EMBL" id="JACIDO010000002">
    <property type="protein sequence ID" value="MBB3935317.1"/>
    <property type="molecule type" value="Genomic_DNA"/>
</dbReference>
<name>A0A7W6BR04_9HYPH</name>
<dbReference type="Proteomes" id="UP000531216">
    <property type="component" value="Unassembled WGS sequence"/>
</dbReference>
<comment type="caution">
    <text evidence="1">The sequence shown here is derived from an EMBL/GenBank/DDBJ whole genome shotgun (WGS) entry which is preliminary data.</text>
</comment>
<reference evidence="1 2" key="1">
    <citation type="submission" date="2020-08" db="EMBL/GenBank/DDBJ databases">
        <title>Genomic Encyclopedia of Type Strains, Phase IV (KMG-IV): sequencing the most valuable type-strain genomes for metagenomic binning, comparative biology and taxonomic classification.</title>
        <authorList>
            <person name="Goeker M."/>
        </authorList>
    </citation>
    <scope>NUCLEOTIDE SEQUENCE [LARGE SCALE GENOMIC DNA]</scope>
    <source>
        <strain evidence="1 2">DSM 25024</strain>
    </source>
</reference>